<dbReference type="PANTHER" id="PTHR45947">
    <property type="entry name" value="SULFOQUINOVOSYL TRANSFERASE SQD2"/>
    <property type="match status" value="1"/>
</dbReference>
<gene>
    <name evidence="2" type="ORF">IAC07_07765</name>
</gene>
<dbReference type="PANTHER" id="PTHR45947:SF3">
    <property type="entry name" value="SULFOQUINOVOSYL TRANSFERASE SQD2"/>
    <property type="match status" value="1"/>
</dbReference>
<dbReference type="AlphaFoldDB" id="A0A940IH48"/>
<dbReference type="Gene3D" id="3.40.50.2000">
    <property type="entry name" value="Glycogen Phosphorylase B"/>
    <property type="match status" value="2"/>
</dbReference>
<dbReference type="EMBL" id="JADIMJ010000120">
    <property type="protein sequence ID" value="MBO8454600.1"/>
    <property type="molecule type" value="Genomic_DNA"/>
</dbReference>
<protein>
    <submittedName>
        <fullName evidence="2">Glycosyltransferase</fullName>
    </submittedName>
</protein>
<dbReference type="InterPro" id="IPR050194">
    <property type="entry name" value="Glycosyltransferase_grp1"/>
</dbReference>
<evidence type="ECO:0000313" key="3">
    <source>
        <dbReference type="Proteomes" id="UP000771749"/>
    </source>
</evidence>
<accession>A0A940IH48</accession>
<feature type="domain" description="Glycosyl transferase family 1" evidence="1">
    <location>
        <begin position="246"/>
        <end position="392"/>
    </location>
</feature>
<dbReference type="GO" id="GO:0016757">
    <property type="term" value="F:glycosyltransferase activity"/>
    <property type="evidence" value="ECO:0007669"/>
    <property type="project" value="InterPro"/>
</dbReference>
<dbReference type="Proteomes" id="UP000771749">
    <property type="component" value="Unassembled WGS sequence"/>
</dbReference>
<sequence>MNMRILWLSPTNTLFNERGDRAYNGKGWVASLQSAVREYAPGLVLGVAFLSAESAPAVVQDGVTYYRIRKRGPKGFAKLLYNWGGGKEEDYSQDIRRIASGFKPDIIQVFGCETRLAPAAMSLGGIPAVVHIQGILSECIPHFFPPGISASDMVTAGTFFNEIVLRNGYVHLREDYLRRSTAERECLRAMKYAIGRTEWDRAATEKYSCAEYFHVDEVLRPAFYRHAGTHPACMDSKTIASTISPVPYKGIDLILKTAAALKRNGIDVRWNVAGISPEADIVKIFEKKTGIRAAEYGVRFLGVMDEESLVKMLLGSDIYVHPSYIENSSNSVCEAQMLGMPVVAADAGGTSSIVEDGRTGILVPPGDAEATAEAIAALAADRTKAAETAEAAASAAASRHDRKKIVSSLLSVYQRILQESRPAVL</sequence>
<dbReference type="CDD" id="cd03801">
    <property type="entry name" value="GT4_PimA-like"/>
    <property type="match status" value="1"/>
</dbReference>
<proteinExistence type="predicted"/>
<dbReference type="Pfam" id="PF00534">
    <property type="entry name" value="Glycos_transf_1"/>
    <property type="match status" value="1"/>
</dbReference>
<reference evidence="2" key="1">
    <citation type="submission" date="2020-10" db="EMBL/GenBank/DDBJ databases">
        <authorList>
            <person name="Gilroy R."/>
        </authorList>
    </citation>
    <scope>NUCLEOTIDE SEQUENCE</scope>
    <source>
        <strain evidence="2">F1-3629</strain>
    </source>
</reference>
<evidence type="ECO:0000313" key="2">
    <source>
        <dbReference type="EMBL" id="MBO8454600.1"/>
    </source>
</evidence>
<comment type="caution">
    <text evidence="2">The sequence shown here is derived from an EMBL/GenBank/DDBJ whole genome shotgun (WGS) entry which is preliminary data.</text>
</comment>
<dbReference type="InterPro" id="IPR001296">
    <property type="entry name" value="Glyco_trans_1"/>
</dbReference>
<dbReference type="SUPFAM" id="SSF53756">
    <property type="entry name" value="UDP-Glycosyltransferase/glycogen phosphorylase"/>
    <property type="match status" value="1"/>
</dbReference>
<evidence type="ECO:0000259" key="1">
    <source>
        <dbReference type="Pfam" id="PF00534"/>
    </source>
</evidence>
<organism evidence="2 3">
    <name type="scientific">Candidatus Cryptobacteroides gallistercoris</name>
    <dbReference type="NCBI Taxonomy" id="2840765"/>
    <lineage>
        <taxon>Bacteria</taxon>
        <taxon>Pseudomonadati</taxon>
        <taxon>Bacteroidota</taxon>
        <taxon>Bacteroidia</taxon>
        <taxon>Bacteroidales</taxon>
        <taxon>Candidatus Cryptobacteroides</taxon>
    </lineage>
</organism>
<reference evidence="2" key="2">
    <citation type="journal article" date="2021" name="PeerJ">
        <title>Extensive microbial diversity within the chicken gut microbiome revealed by metagenomics and culture.</title>
        <authorList>
            <person name="Gilroy R."/>
            <person name="Ravi A."/>
            <person name="Getino M."/>
            <person name="Pursley I."/>
            <person name="Horton D.L."/>
            <person name="Alikhan N.F."/>
            <person name="Baker D."/>
            <person name="Gharbi K."/>
            <person name="Hall N."/>
            <person name="Watson M."/>
            <person name="Adriaenssens E.M."/>
            <person name="Foster-Nyarko E."/>
            <person name="Jarju S."/>
            <person name="Secka A."/>
            <person name="Antonio M."/>
            <person name="Oren A."/>
            <person name="Chaudhuri R.R."/>
            <person name="La Ragione R."/>
            <person name="Hildebrand F."/>
            <person name="Pallen M.J."/>
        </authorList>
    </citation>
    <scope>NUCLEOTIDE SEQUENCE</scope>
    <source>
        <strain evidence="2">F1-3629</strain>
    </source>
</reference>
<name>A0A940IH48_9BACT</name>